<dbReference type="OrthoDB" id="9810066at2"/>
<dbReference type="Gene3D" id="3.30.1870.10">
    <property type="entry name" value="EreA-like, domain 2"/>
    <property type="match status" value="1"/>
</dbReference>
<dbReference type="Proteomes" id="UP000254808">
    <property type="component" value="Chromosome"/>
</dbReference>
<dbReference type="InterPro" id="IPR014622">
    <property type="entry name" value="UCP036794_erythomycin"/>
</dbReference>
<reference evidence="1 2" key="1">
    <citation type="submission" date="2018-03" db="EMBL/GenBank/DDBJ databases">
        <title>Phenotypic and genomic properties of Cyclonatronum proteinivorum gen. nov., sp. nov., a haloalkaliphilic bacteroidete from soda lakes possessing Na+-translocating rhodopsin.</title>
        <authorList>
            <person name="Toshchakov S.V."/>
            <person name="Korzhenkov A."/>
            <person name="Samarov N.I."/>
            <person name="Kublanov I.V."/>
            <person name="Muntyan M.S."/>
            <person name="Sorokin D.Y."/>
        </authorList>
    </citation>
    <scope>NUCLEOTIDE SEQUENCE [LARGE SCALE GENOMIC DNA]</scope>
    <source>
        <strain evidence="1 2">Omega</strain>
    </source>
</reference>
<organism evidence="1 2">
    <name type="scientific">Cyclonatronum proteinivorum</name>
    <dbReference type="NCBI Taxonomy" id="1457365"/>
    <lineage>
        <taxon>Bacteria</taxon>
        <taxon>Pseudomonadati</taxon>
        <taxon>Balneolota</taxon>
        <taxon>Balneolia</taxon>
        <taxon>Balneolales</taxon>
        <taxon>Cyclonatronaceae</taxon>
        <taxon>Cyclonatronum</taxon>
    </lineage>
</organism>
<proteinExistence type="predicted"/>
<dbReference type="SUPFAM" id="SSF159501">
    <property type="entry name" value="EreA/ChaN-like"/>
    <property type="match status" value="1"/>
</dbReference>
<dbReference type="CDD" id="cd14728">
    <property type="entry name" value="Ere-like"/>
    <property type="match status" value="1"/>
</dbReference>
<dbReference type="Gene3D" id="3.40.1660.10">
    <property type="entry name" value="EreA-like (biosynthetic domain)"/>
    <property type="match status" value="1"/>
</dbReference>
<dbReference type="EMBL" id="CP027806">
    <property type="protein sequence ID" value="AXJ00260.1"/>
    <property type="molecule type" value="Genomic_DNA"/>
</dbReference>
<evidence type="ECO:0000313" key="2">
    <source>
        <dbReference type="Proteomes" id="UP000254808"/>
    </source>
</evidence>
<dbReference type="AlphaFoldDB" id="A0A345UIF8"/>
<dbReference type="GO" id="GO:0046677">
    <property type="term" value="P:response to antibiotic"/>
    <property type="evidence" value="ECO:0007669"/>
    <property type="project" value="InterPro"/>
</dbReference>
<dbReference type="RefSeq" id="WP_114983548.1">
    <property type="nucleotide sequence ID" value="NZ_CP027806.1"/>
</dbReference>
<dbReference type="InterPro" id="IPR007815">
    <property type="entry name" value="Emycin_Estase"/>
</dbReference>
<dbReference type="Pfam" id="PF05139">
    <property type="entry name" value="Erythro_esteras"/>
    <property type="match status" value="1"/>
</dbReference>
<gene>
    <name evidence="1" type="ORF">CYPRO_0985</name>
</gene>
<evidence type="ECO:0000313" key="1">
    <source>
        <dbReference type="EMBL" id="AXJ00260.1"/>
    </source>
</evidence>
<dbReference type="PIRSF" id="PIRSF036794">
    <property type="entry name" value="UCP_erythr_ester"/>
    <property type="match status" value="1"/>
</dbReference>
<dbReference type="KEGG" id="cprv:CYPRO_0985"/>
<accession>A0A345UIF8</accession>
<dbReference type="InterPro" id="IPR052036">
    <property type="entry name" value="Hydrolase/PRTase-associated"/>
</dbReference>
<name>A0A345UIF8_9BACT</name>
<dbReference type="PANTHER" id="PTHR31299:SF0">
    <property type="entry name" value="ESTERASE, PUTATIVE (AFU_ORTHOLOGUE AFUA_1G05850)-RELATED"/>
    <property type="match status" value="1"/>
</dbReference>
<keyword evidence="2" id="KW-1185">Reference proteome</keyword>
<sequence length="460" mass="51553">MTYSFQDDTSGSGLTQTAASLLSLLIVWMLTLPLQLDASETGLAATEAQHENEHPLFRSFSEESLPEIAAMAAGHRAVLLGESTHGTSEYYRLRAALSKILIEAHGYNFVVVEGDWDAAWQVNKYVKQLPGAPASAREALAHFTRWPGWMWNNQETLELVEWLRAWNAALPEDAQKVGFYGMDVYGWPESVRVLRAQADHFEGDLRTALLVSTQCINRFRGDNRAYLQHVARTGEHCGRDILELTELLEANPQPDDFTQEEWFNLRQHAFVFRQADLHLRGMLFQGPESWNERAANFKQTFARLLDFYGEEARGIAWAHNTHIGDARATDMASAGMHNIGQLTRTAFGDDAVFALGFGTFSGRVNVGFEWEGPMQIVEMPEARSGSLEAGLYSLDLGAVWFPLRTDAAREVFGSPVPHRAIGVVYNPANDAAQNYVNSDMVARYNAFIFLPYTEELTPLR</sequence>
<dbReference type="PANTHER" id="PTHR31299">
    <property type="entry name" value="ESTERASE, PUTATIVE (AFU_ORTHOLOGUE AFUA_1G05850)-RELATED"/>
    <property type="match status" value="1"/>
</dbReference>
<protein>
    <submittedName>
        <fullName evidence="1">Erythromycin esterase-like protein</fullName>
    </submittedName>
</protein>